<evidence type="ECO:0008006" key="4">
    <source>
        <dbReference type="Google" id="ProtNLM"/>
    </source>
</evidence>
<accession>A0AAV2HHV2</accession>
<dbReference type="InterPro" id="IPR055304">
    <property type="entry name" value="CHCHD2/10-like"/>
</dbReference>
<sequence length="142" mass="14556">MPRGTRRGGAGGARSNTPAASPSPPRNNPRPGTSAPNSKSKSATPSGKGFGSGIGGTIAGSFLGSALGTVVGNAIASKMFAGRDPDTGTIEDRDSADSNPCKKELDYFLECAKYSGDPSYCKGASEALKKCADKNRDYFQDD</sequence>
<dbReference type="GO" id="GO:0005739">
    <property type="term" value="C:mitochondrion"/>
    <property type="evidence" value="ECO:0007669"/>
    <property type="project" value="TreeGrafter"/>
</dbReference>
<feature type="region of interest" description="Disordered" evidence="1">
    <location>
        <begin position="1"/>
        <end position="51"/>
    </location>
</feature>
<comment type="caution">
    <text evidence="2">The sequence shown here is derived from an EMBL/GenBank/DDBJ whole genome shotgun (WGS) entry which is preliminary data.</text>
</comment>
<reference evidence="2 3" key="1">
    <citation type="submission" date="2024-04" db="EMBL/GenBank/DDBJ databases">
        <authorList>
            <consortium name="Genoscope - CEA"/>
            <person name="William W."/>
        </authorList>
    </citation>
    <scope>NUCLEOTIDE SEQUENCE [LARGE SCALE GENOMIC DNA]</scope>
</reference>
<dbReference type="AlphaFoldDB" id="A0AAV2HHV2"/>
<evidence type="ECO:0000313" key="3">
    <source>
        <dbReference type="Proteomes" id="UP001497497"/>
    </source>
</evidence>
<gene>
    <name evidence="2" type="ORF">GSLYS_00007570001</name>
</gene>
<evidence type="ECO:0000313" key="2">
    <source>
        <dbReference type="EMBL" id="CAL1533610.1"/>
    </source>
</evidence>
<organism evidence="2 3">
    <name type="scientific">Lymnaea stagnalis</name>
    <name type="common">Great pond snail</name>
    <name type="synonym">Helix stagnalis</name>
    <dbReference type="NCBI Taxonomy" id="6523"/>
    <lineage>
        <taxon>Eukaryota</taxon>
        <taxon>Metazoa</taxon>
        <taxon>Spiralia</taxon>
        <taxon>Lophotrochozoa</taxon>
        <taxon>Mollusca</taxon>
        <taxon>Gastropoda</taxon>
        <taxon>Heterobranchia</taxon>
        <taxon>Euthyneura</taxon>
        <taxon>Panpulmonata</taxon>
        <taxon>Hygrophila</taxon>
        <taxon>Lymnaeoidea</taxon>
        <taxon>Lymnaeidae</taxon>
        <taxon>Lymnaea</taxon>
    </lineage>
</organism>
<dbReference type="EMBL" id="CAXITT010000147">
    <property type="protein sequence ID" value="CAL1533610.1"/>
    <property type="molecule type" value="Genomic_DNA"/>
</dbReference>
<dbReference type="GO" id="GO:0007005">
    <property type="term" value="P:mitochondrion organization"/>
    <property type="evidence" value="ECO:0007669"/>
    <property type="project" value="InterPro"/>
</dbReference>
<keyword evidence="3" id="KW-1185">Reference proteome</keyword>
<dbReference type="Proteomes" id="UP001497497">
    <property type="component" value="Unassembled WGS sequence"/>
</dbReference>
<proteinExistence type="predicted"/>
<dbReference type="PANTHER" id="PTHR13523">
    <property type="entry name" value="COILED-COIL-HELIX-COILED-COIL-HELIX DOMAIN CONTAINING 2/NUR77"/>
    <property type="match status" value="1"/>
</dbReference>
<protein>
    <recommendedName>
        <fullName evidence="4">CHCH domain-containing protein</fullName>
    </recommendedName>
</protein>
<evidence type="ECO:0000256" key="1">
    <source>
        <dbReference type="SAM" id="MobiDB-lite"/>
    </source>
</evidence>
<name>A0AAV2HHV2_LYMST</name>
<dbReference type="GO" id="GO:0005634">
    <property type="term" value="C:nucleus"/>
    <property type="evidence" value="ECO:0007669"/>
    <property type="project" value="TreeGrafter"/>
</dbReference>
<dbReference type="PROSITE" id="PS51808">
    <property type="entry name" value="CHCH"/>
    <property type="match status" value="1"/>
</dbReference>
<dbReference type="PANTHER" id="PTHR13523:SF2">
    <property type="entry name" value="COILED-COIL-HELIX-COILED-COIL-HELIX DOMAIN CONTAINING 2, ISOFORM A-RELATED"/>
    <property type="match status" value="1"/>
</dbReference>
<feature type="compositionally biased region" description="Polar residues" evidence="1">
    <location>
        <begin position="34"/>
        <end position="45"/>
    </location>
</feature>